<gene>
    <name evidence="2" type="ORF">EVG20_g7332</name>
</gene>
<name>A0A4Y9YFC1_9AGAM</name>
<dbReference type="OrthoDB" id="5988651at2759"/>
<dbReference type="AlphaFoldDB" id="A0A4Y9YFC1"/>
<feature type="region of interest" description="Disordered" evidence="1">
    <location>
        <begin position="48"/>
        <end position="136"/>
    </location>
</feature>
<reference evidence="2 3" key="1">
    <citation type="submission" date="2019-02" db="EMBL/GenBank/DDBJ databases">
        <title>Genome sequencing of the rare red list fungi Dentipellis fragilis.</title>
        <authorList>
            <person name="Buettner E."/>
            <person name="Kellner H."/>
        </authorList>
    </citation>
    <scope>NUCLEOTIDE SEQUENCE [LARGE SCALE GENOMIC DNA]</scope>
    <source>
        <strain evidence="2 3">DSM 105465</strain>
    </source>
</reference>
<proteinExistence type="predicted"/>
<feature type="compositionally biased region" description="Low complexity" evidence="1">
    <location>
        <begin position="74"/>
        <end position="84"/>
    </location>
</feature>
<evidence type="ECO:0000313" key="3">
    <source>
        <dbReference type="Proteomes" id="UP000298327"/>
    </source>
</evidence>
<protein>
    <submittedName>
        <fullName evidence="2">Uncharacterized protein</fullName>
    </submittedName>
</protein>
<dbReference type="EMBL" id="SEOQ01000549">
    <property type="protein sequence ID" value="TFY60690.1"/>
    <property type="molecule type" value="Genomic_DNA"/>
</dbReference>
<accession>A0A4Y9YFC1</accession>
<comment type="caution">
    <text evidence="2">The sequence shown here is derived from an EMBL/GenBank/DDBJ whole genome shotgun (WGS) entry which is preliminary data.</text>
</comment>
<organism evidence="2 3">
    <name type="scientific">Dentipellis fragilis</name>
    <dbReference type="NCBI Taxonomy" id="205917"/>
    <lineage>
        <taxon>Eukaryota</taxon>
        <taxon>Fungi</taxon>
        <taxon>Dikarya</taxon>
        <taxon>Basidiomycota</taxon>
        <taxon>Agaricomycotina</taxon>
        <taxon>Agaricomycetes</taxon>
        <taxon>Russulales</taxon>
        <taxon>Hericiaceae</taxon>
        <taxon>Dentipellis</taxon>
    </lineage>
</organism>
<sequence>MVRDLGGLRPYTTHIARDEGGMGALGTGYRGGDCYRGARVEAVVPDEGEGGLAGIKFPATRRHFTTQNRISMPKKGTTGGTKTTQADAARIQSSQAKGGQSTGKGSFPSRAQSAAAKNANASAAKATPTAPASPKK</sequence>
<feature type="compositionally biased region" description="Low complexity" evidence="1">
    <location>
        <begin position="108"/>
        <end position="136"/>
    </location>
</feature>
<keyword evidence="3" id="KW-1185">Reference proteome</keyword>
<evidence type="ECO:0000256" key="1">
    <source>
        <dbReference type="SAM" id="MobiDB-lite"/>
    </source>
</evidence>
<evidence type="ECO:0000313" key="2">
    <source>
        <dbReference type="EMBL" id="TFY60690.1"/>
    </source>
</evidence>
<feature type="region of interest" description="Disordered" evidence="1">
    <location>
        <begin position="1"/>
        <end position="20"/>
    </location>
</feature>
<dbReference type="Proteomes" id="UP000298327">
    <property type="component" value="Unassembled WGS sequence"/>
</dbReference>